<feature type="region of interest" description="Disordered" evidence="10">
    <location>
        <begin position="459"/>
        <end position="539"/>
    </location>
</feature>
<sequence length="539" mass="61311">MTKCMGLLAFSIDNDTNITTAFPTTEAVPTAMTGMKLQYASQELGYTIAYQPNHFIACGIPNLISNSQSSAAILMILQVHLIVMASLINLAKLVIDPSKTEKLAALPRDVVIYDVIEPNGRMQIAQALLKGMIWKQLTDNGFKLVLLIADWIAFLNKRFGGDLEKIRNVANYYLEVWKVLGVPIGSDAIKVVWMKESLGENPEFWERVIDFSQEFTATQLKNVSGQILGIKEKDLSGSDILYPCMHCANTFLVETNSISQSSSSSQSALTQLKQADICIFGQDQDPISDLLTEYLDKKDSKLKDKEKEQEQQIEEERLKKPIILKQHTLLSLEKPEERAMRKNPASIVFVDDKPEDIRKKINKAFFLPDPEKQSGLMDWLEHLILPAMPDNQIKIGENIIRSPQEAFQLILNKTIQINEFKAAISSSIINLLEPINQHFSNPQKQEMIKFHSEIQEILSEKPKKGEQSQKKKEEVKQDGKEKEKQKEGEKSEQKGKQKEKMKGKGNQKEKQQEEKEQGKDNDEQHEKEKEKDKEKEGQK</sequence>
<evidence type="ECO:0000256" key="2">
    <source>
        <dbReference type="ARBA" id="ARBA00022598"/>
    </source>
</evidence>
<dbReference type="GO" id="GO:0004831">
    <property type="term" value="F:tyrosine-tRNA ligase activity"/>
    <property type="evidence" value="ECO:0007669"/>
    <property type="project" value="UniProtKB-EC"/>
</dbReference>
<comment type="similarity">
    <text evidence="9">Belongs to the class-I aminoacyl-tRNA synthetase family.</text>
</comment>
<evidence type="ECO:0000313" key="11">
    <source>
        <dbReference type="EMBL" id="KAA6394148.1"/>
    </source>
</evidence>
<evidence type="ECO:0000256" key="7">
    <source>
        <dbReference type="ARBA" id="ARBA00033323"/>
    </source>
</evidence>
<comment type="catalytic activity">
    <reaction evidence="8">
        <text>tRNA(Tyr) + L-tyrosine + ATP = L-tyrosyl-tRNA(Tyr) + AMP + diphosphate + H(+)</text>
        <dbReference type="Rhea" id="RHEA:10220"/>
        <dbReference type="Rhea" id="RHEA-COMP:9706"/>
        <dbReference type="Rhea" id="RHEA-COMP:9707"/>
        <dbReference type="ChEBI" id="CHEBI:15378"/>
        <dbReference type="ChEBI" id="CHEBI:30616"/>
        <dbReference type="ChEBI" id="CHEBI:33019"/>
        <dbReference type="ChEBI" id="CHEBI:58315"/>
        <dbReference type="ChEBI" id="CHEBI:78442"/>
        <dbReference type="ChEBI" id="CHEBI:78536"/>
        <dbReference type="ChEBI" id="CHEBI:456215"/>
        <dbReference type="EC" id="6.1.1.1"/>
    </reaction>
</comment>
<dbReference type="InterPro" id="IPR014729">
    <property type="entry name" value="Rossmann-like_a/b/a_fold"/>
</dbReference>
<keyword evidence="3 9" id="KW-0547">Nucleotide-binding</keyword>
<proteinExistence type="inferred from homology"/>
<evidence type="ECO:0000256" key="6">
    <source>
        <dbReference type="ARBA" id="ARBA00023146"/>
    </source>
</evidence>
<evidence type="ECO:0000256" key="8">
    <source>
        <dbReference type="ARBA" id="ARBA00048248"/>
    </source>
</evidence>
<keyword evidence="6 9" id="KW-0030">Aminoacyl-tRNA synthetase</keyword>
<keyword evidence="4 9" id="KW-0067">ATP-binding</keyword>
<dbReference type="OrthoDB" id="197206at2759"/>
<evidence type="ECO:0000256" key="9">
    <source>
        <dbReference type="RuleBase" id="RU363036"/>
    </source>
</evidence>
<comment type="caution">
    <text evidence="11">The sequence shown here is derived from an EMBL/GenBank/DDBJ whole genome shotgun (WGS) entry which is preliminary data.</text>
</comment>
<evidence type="ECO:0000313" key="12">
    <source>
        <dbReference type="Proteomes" id="UP000324800"/>
    </source>
</evidence>
<evidence type="ECO:0000256" key="10">
    <source>
        <dbReference type="SAM" id="MobiDB-lite"/>
    </source>
</evidence>
<dbReference type="GO" id="GO:0006437">
    <property type="term" value="P:tyrosyl-tRNA aminoacylation"/>
    <property type="evidence" value="ECO:0007669"/>
    <property type="project" value="TreeGrafter"/>
</dbReference>
<protein>
    <recommendedName>
        <fullName evidence="1">tyrosine--tRNA ligase</fullName>
        <ecNumber evidence="1">6.1.1.1</ecNumber>
    </recommendedName>
    <alternativeName>
        <fullName evidence="7">Tyrosyl-tRNA synthetase</fullName>
    </alternativeName>
</protein>
<evidence type="ECO:0000256" key="1">
    <source>
        <dbReference type="ARBA" id="ARBA00013160"/>
    </source>
</evidence>
<dbReference type="PANTHER" id="PTHR46264:SF4">
    <property type="entry name" value="TYROSINE--TRNA LIGASE, CYTOPLASMIC"/>
    <property type="match status" value="1"/>
</dbReference>
<dbReference type="GO" id="GO:0005524">
    <property type="term" value="F:ATP binding"/>
    <property type="evidence" value="ECO:0007669"/>
    <property type="project" value="UniProtKB-KW"/>
</dbReference>
<keyword evidence="5 9" id="KW-0648">Protein biosynthesis</keyword>
<dbReference type="Proteomes" id="UP000324800">
    <property type="component" value="Unassembled WGS sequence"/>
</dbReference>
<organism evidence="11 12">
    <name type="scientific">Streblomastix strix</name>
    <dbReference type="NCBI Taxonomy" id="222440"/>
    <lineage>
        <taxon>Eukaryota</taxon>
        <taxon>Metamonada</taxon>
        <taxon>Preaxostyla</taxon>
        <taxon>Oxymonadida</taxon>
        <taxon>Streblomastigidae</taxon>
        <taxon>Streblomastix</taxon>
    </lineage>
</organism>
<reference evidence="11 12" key="1">
    <citation type="submission" date="2019-03" db="EMBL/GenBank/DDBJ databases">
        <title>Single cell metagenomics reveals metabolic interactions within the superorganism composed of flagellate Streblomastix strix and complex community of Bacteroidetes bacteria on its surface.</title>
        <authorList>
            <person name="Treitli S.C."/>
            <person name="Kolisko M."/>
            <person name="Husnik F."/>
            <person name="Keeling P."/>
            <person name="Hampl V."/>
        </authorList>
    </citation>
    <scope>NUCLEOTIDE SEQUENCE [LARGE SCALE GENOMIC DNA]</scope>
    <source>
        <strain evidence="11">ST1C</strain>
    </source>
</reference>
<dbReference type="Pfam" id="PF00579">
    <property type="entry name" value="tRNA-synt_1b"/>
    <property type="match status" value="1"/>
</dbReference>
<dbReference type="GO" id="GO:0005737">
    <property type="term" value="C:cytoplasm"/>
    <property type="evidence" value="ECO:0007669"/>
    <property type="project" value="TreeGrafter"/>
</dbReference>
<dbReference type="Gene3D" id="3.40.50.620">
    <property type="entry name" value="HUPs"/>
    <property type="match status" value="2"/>
</dbReference>
<evidence type="ECO:0000256" key="3">
    <source>
        <dbReference type="ARBA" id="ARBA00022741"/>
    </source>
</evidence>
<accession>A0A5J4WH47</accession>
<name>A0A5J4WH47_9EUKA</name>
<evidence type="ECO:0000256" key="4">
    <source>
        <dbReference type="ARBA" id="ARBA00022840"/>
    </source>
</evidence>
<gene>
    <name evidence="11" type="ORF">EZS28_010323</name>
</gene>
<dbReference type="EC" id="6.1.1.1" evidence="1"/>
<dbReference type="InterPro" id="IPR050489">
    <property type="entry name" value="Tyr-tRNA_synthase"/>
</dbReference>
<dbReference type="EMBL" id="SNRW01002027">
    <property type="protein sequence ID" value="KAA6394148.1"/>
    <property type="molecule type" value="Genomic_DNA"/>
</dbReference>
<dbReference type="InterPro" id="IPR002305">
    <property type="entry name" value="aa-tRNA-synth_Ic"/>
</dbReference>
<dbReference type="AlphaFoldDB" id="A0A5J4WH47"/>
<evidence type="ECO:0000256" key="5">
    <source>
        <dbReference type="ARBA" id="ARBA00022917"/>
    </source>
</evidence>
<dbReference type="SUPFAM" id="SSF52374">
    <property type="entry name" value="Nucleotidylyl transferase"/>
    <property type="match status" value="1"/>
</dbReference>
<dbReference type="PANTHER" id="PTHR46264">
    <property type="entry name" value="TYROSINE-TRNA LIGASE"/>
    <property type="match status" value="1"/>
</dbReference>
<keyword evidence="2 9" id="KW-0436">Ligase</keyword>